<evidence type="ECO:0000256" key="1">
    <source>
        <dbReference type="SAM" id="MobiDB-lite"/>
    </source>
</evidence>
<keyword evidence="2" id="KW-1133">Transmembrane helix</keyword>
<organism evidence="3 4">
    <name type="scientific">Edaphobacter acidisoli</name>
    <dbReference type="NCBI Taxonomy" id="2040573"/>
    <lineage>
        <taxon>Bacteria</taxon>
        <taxon>Pseudomonadati</taxon>
        <taxon>Acidobacteriota</taxon>
        <taxon>Terriglobia</taxon>
        <taxon>Terriglobales</taxon>
        <taxon>Acidobacteriaceae</taxon>
        <taxon>Edaphobacter</taxon>
    </lineage>
</organism>
<dbReference type="Gene3D" id="3.40.50.1820">
    <property type="entry name" value="alpha/beta hydrolase"/>
    <property type="match status" value="1"/>
</dbReference>
<evidence type="ECO:0000313" key="3">
    <source>
        <dbReference type="EMBL" id="GGA57977.1"/>
    </source>
</evidence>
<dbReference type="RefSeq" id="WP_188757886.1">
    <property type="nucleotide sequence ID" value="NZ_BMJB01000001.1"/>
</dbReference>
<accession>A0A916RL62</accession>
<dbReference type="EMBL" id="BMJB01000001">
    <property type="protein sequence ID" value="GGA57977.1"/>
    <property type="molecule type" value="Genomic_DNA"/>
</dbReference>
<feature type="transmembrane region" description="Helical" evidence="2">
    <location>
        <begin position="29"/>
        <end position="54"/>
    </location>
</feature>
<dbReference type="PANTHER" id="PTHR12277">
    <property type="entry name" value="ALPHA/BETA HYDROLASE DOMAIN-CONTAINING PROTEIN"/>
    <property type="match status" value="1"/>
</dbReference>
<sequence>MASRPQKQKKPRPQQPQPQQQHEVVDPIWLLKAIGLTIIAAAICAWITFCLLFYQGQWQLVLHPKRTTSAPQSIGGAPYDLVHFGTDSSAEPQLTGWWIPAPANARYSRSTILFLPTGDGSLADSIPTLATLHSLGINIFAFDYRGYGQSAPTHPNQQNMSHDAETAWLYLTTSRHILASDIIPYGTGIGASLAVQLAAAHGAIPGIVLDTPSGDLLDVALRDPRTHLVPAHMLFHERFPLAAPLSTLKTPKLLLWQTGNEPAAIRSASDPKITVELGQQHEEQYTQALTRFLDNM</sequence>
<protein>
    <recommendedName>
        <fullName evidence="5">Serine aminopeptidase S33 domain-containing protein</fullName>
    </recommendedName>
</protein>
<name>A0A916RL62_9BACT</name>
<dbReference type="AlphaFoldDB" id="A0A916RL62"/>
<keyword evidence="4" id="KW-1185">Reference proteome</keyword>
<keyword evidence="2" id="KW-0812">Transmembrane</keyword>
<evidence type="ECO:0000313" key="4">
    <source>
        <dbReference type="Proteomes" id="UP000648801"/>
    </source>
</evidence>
<reference evidence="3" key="1">
    <citation type="journal article" date="2014" name="Int. J. Syst. Evol. Microbiol.">
        <title>Complete genome sequence of Corynebacterium casei LMG S-19264T (=DSM 44701T), isolated from a smear-ripened cheese.</title>
        <authorList>
            <consortium name="US DOE Joint Genome Institute (JGI-PGF)"/>
            <person name="Walter F."/>
            <person name="Albersmeier A."/>
            <person name="Kalinowski J."/>
            <person name="Ruckert C."/>
        </authorList>
    </citation>
    <scope>NUCLEOTIDE SEQUENCE</scope>
    <source>
        <strain evidence="3">CGMCC 1.15447</strain>
    </source>
</reference>
<dbReference type="Proteomes" id="UP000648801">
    <property type="component" value="Unassembled WGS sequence"/>
</dbReference>
<keyword evidence="2" id="KW-0472">Membrane</keyword>
<comment type="caution">
    <text evidence="3">The sequence shown here is derived from an EMBL/GenBank/DDBJ whole genome shotgun (WGS) entry which is preliminary data.</text>
</comment>
<dbReference type="PANTHER" id="PTHR12277:SF81">
    <property type="entry name" value="PROTEIN ABHD13"/>
    <property type="match status" value="1"/>
</dbReference>
<proteinExistence type="predicted"/>
<evidence type="ECO:0000256" key="2">
    <source>
        <dbReference type="SAM" id="Phobius"/>
    </source>
</evidence>
<reference evidence="3" key="2">
    <citation type="submission" date="2020-09" db="EMBL/GenBank/DDBJ databases">
        <authorList>
            <person name="Sun Q."/>
            <person name="Zhou Y."/>
        </authorList>
    </citation>
    <scope>NUCLEOTIDE SEQUENCE</scope>
    <source>
        <strain evidence="3">CGMCC 1.15447</strain>
    </source>
</reference>
<evidence type="ECO:0008006" key="5">
    <source>
        <dbReference type="Google" id="ProtNLM"/>
    </source>
</evidence>
<dbReference type="InterPro" id="IPR029058">
    <property type="entry name" value="AB_hydrolase_fold"/>
</dbReference>
<gene>
    <name evidence="3" type="ORF">GCM10011507_06650</name>
</gene>
<dbReference type="SUPFAM" id="SSF53474">
    <property type="entry name" value="alpha/beta-Hydrolases"/>
    <property type="match status" value="1"/>
</dbReference>
<feature type="compositionally biased region" description="Basic residues" evidence="1">
    <location>
        <begin position="1"/>
        <end position="12"/>
    </location>
</feature>
<feature type="region of interest" description="Disordered" evidence="1">
    <location>
        <begin position="1"/>
        <end position="21"/>
    </location>
</feature>